<evidence type="ECO:0000313" key="1">
    <source>
        <dbReference type="EMBL" id="CAB4736948.1"/>
    </source>
</evidence>
<reference evidence="1" key="1">
    <citation type="submission" date="2020-05" db="EMBL/GenBank/DDBJ databases">
        <authorList>
            <person name="Chiriac C."/>
            <person name="Salcher M."/>
            <person name="Ghai R."/>
            <person name="Kavagutti S V."/>
        </authorList>
    </citation>
    <scope>NUCLEOTIDE SEQUENCE</scope>
</reference>
<dbReference type="AlphaFoldDB" id="A0A6J6SQJ8"/>
<proteinExistence type="predicted"/>
<dbReference type="EMBL" id="CAEZYQ010000006">
    <property type="protein sequence ID" value="CAB4736948.1"/>
    <property type="molecule type" value="Genomic_DNA"/>
</dbReference>
<accession>A0A6J6SQJ8</accession>
<sequence>MVQGPARRARAQAAAEAEEYAAARRPDLVRLAVLLGSPPDHAAVLADRTLAGVRAGWSELVAGDPDAQVVDLLLEQRALDRTAWWHRVRPDEVLPPELAPLDRLDPRTRAAVVWGALGRDPAGVPGSGDHGAWDPGLPGLVARVAAGVPVPPEVVRIPLRSRSSRRLVLGAAAAAVAVGLLVPALRPDERPAADPPLGPVDVGGRPNPAPVAWYAAGRVHLDDGSAAVPDVVALVEMGAGAVYLDVDGQVVALSGDGGRTLLGQAVLGPGLVGSAVRGRVAWVTENDEVEVADVGTGRVVDRLEVGDAEQVGLLRMVGPVLRLTEGGSETAWDLDENMIGEVESGQGQGELVDVVGSTELRQLDGGRVAVDGPFGGRVVVPGDGGEVSPSEEFVLTRTGEGGLGVRVFDAGTGEERASGTTREDLVLDVRFTGADEITYLLGDRASLPDGTGVGRASGAGPVEVRTCQVRREFCVVHAAGPGFGETAALLAR</sequence>
<organism evidence="1">
    <name type="scientific">freshwater metagenome</name>
    <dbReference type="NCBI Taxonomy" id="449393"/>
    <lineage>
        <taxon>unclassified sequences</taxon>
        <taxon>metagenomes</taxon>
        <taxon>ecological metagenomes</taxon>
    </lineage>
</organism>
<name>A0A6J6SQJ8_9ZZZZ</name>
<protein>
    <submittedName>
        <fullName evidence="1">Unannotated protein</fullName>
    </submittedName>
</protein>
<gene>
    <name evidence="1" type="ORF">UFOPK2761_00980</name>
</gene>